<feature type="active site" description="Glycyl thioester intermediate" evidence="3">
    <location>
        <position position="705"/>
    </location>
</feature>
<accession>A0A3B3I954</accession>
<dbReference type="OrthoDB" id="8910180at2759"/>
<dbReference type="Bgee" id="ENSORLG00000025772">
    <property type="expression patterns" value="Expressed in blastula and 9 other cell types or tissues"/>
</dbReference>
<dbReference type="AlphaFoldDB" id="A0A3B3I954"/>
<keyword evidence="1" id="KW-0808">Transferase</keyword>
<sequence>MAERSSERDQSQPELSALAVRTAQALCDLLGKRLEAPTTSQATGQSMPGLAVGSSQSTVCSSPTVRQSMKRTFPHIFSKAADGPKGKRRFSAPATSLVKTCVFNVYVLPRPTDFTPKSSAEELQLATAGLGRRMISLAENWGHSQIEAQLCEVFPKLNTLKGGWMFYKSTGGSGRRKLTSVLQGPEGYTFDTLKGASCSGKNTLFLVPLQEQLSVQPLPYDSPEFAKMPKANCMKCGILMPFQLLSLHVEECNVDDFEASPDEDSIVNEDPVLCTTAVQDLHTTEKGQSTAMEKTCEVCPICQASYPHDDLPFHASTCGEGQDIANTMSREAASMTSVEELPGPSFQGLSTPPSAAWEKEEDPKEACQLFRQQLLLRYSKCPHLLLSINMFDSEEDKDRSFIEFYKRNNVEWAAPFKCMLTGDAAIGEGVTRHVLSMAMQKLTTGFSINLGSASLTPLFEGERDHLVPSAAGVLRECKLFEMAGRIIGHNFFHGGSGLPGLSMAVVTLLTGGDIDTAVAALTIEDVADIEHRETIALLKKPELTVEEITRVSDLCLSWYQPTPNSTNHDLLFQLLLSKAVLHNGMQPIKQIRKGLKDTGIWPLILARPDVHCILFPREASVELSSQTMIESICWPQSICDSDEDDEEPVPLKDISTVTGFLRKFIEEASPKVLCDLMKFWVGWEHQTRSLYVKVVRSTYPVAHTCLYTLELPSHYSTYKMFKEDMIMALSSISSGFGKV</sequence>
<reference evidence="6 7" key="1">
    <citation type="journal article" date="2007" name="Nature">
        <title>The medaka draft genome and insights into vertebrate genome evolution.</title>
        <authorList>
            <person name="Kasahara M."/>
            <person name="Naruse K."/>
            <person name="Sasaki S."/>
            <person name="Nakatani Y."/>
            <person name="Qu W."/>
            <person name="Ahsan B."/>
            <person name="Yamada T."/>
            <person name="Nagayasu Y."/>
            <person name="Doi K."/>
            <person name="Kasai Y."/>
            <person name="Jindo T."/>
            <person name="Kobayashi D."/>
            <person name="Shimada A."/>
            <person name="Toyoda A."/>
            <person name="Kuroki Y."/>
            <person name="Fujiyama A."/>
            <person name="Sasaki T."/>
            <person name="Shimizu A."/>
            <person name="Asakawa S."/>
            <person name="Shimizu N."/>
            <person name="Hashimoto S."/>
            <person name="Yang J."/>
            <person name="Lee Y."/>
            <person name="Matsushima K."/>
            <person name="Sugano S."/>
            <person name="Sakaizumi M."/>
            <person name="Narita T."/>
            <person name="Ohishi K."/>
            <person name="Haga S."/>
            <person name="Ohta F."/>
            <person name="Nomoto H."/>
            <person name="Nogata K."/>
            <person name="Morishita T."/>
            <person name="Endo T."/>
            <person name="Shin-I T."/>
            <person name="Takeda H."/>
            <person name="Morishita S."/>
            <person name="Kohara Y."/>
        </authorList>
    </citation>
    <scope>NUCLEOTIDE SEQUENCE [LARGE SCALE GENOMIC DNA]</scope>
    <source>
        <strain evidence="6 7">Hd-rR</strain>
    </source>
</reference>
<name>A0A3B3I954_ORYLA</name>
<dbReference type="Proteomes" id="UP000001038">
    <property type="component" value="Chromosome 18"/>
</dbReference>
<evidence type="ECO:0000313" key="7">
    <source>
        <dbReference type="Proteomes" id="UP000001038"/>
    </source>
</evidence>
<keyword evidence="7" id="KW-1185">Reference proteome</keyword>
<dbReference type="GeneTree" id="ENSGT00460000041731"/>
<dbReference type="KEGG" id="ola:105356421"/>
<dbReference type="PROSITE" id="PS50237">
    <property type="entry name" value="HECT"/>
    <property type="match status" value="1"/>
</dbReference>
<feature type="region of interest" description="Disordered" evidence="4">
    <location>
        <begin position="340"/>
        <end position="360"/>
    </location>
</feature>
<dbReference type="InParanoid" id="A0A3B3I954"/>
<evidence type="ECO:0000256" key="3">
    <source>
        <dbReference type="PROSITE-ProRule" id="PRU00104"/>
    </source>
</evidence>
<dbReference type="InterPro" id="IPR035983">
    <property type="entry name" value="Hect_E3_ubiquitin_ligase"/>
</dbReference>
<evidence type="ECO:0000313" key="6">
    <source>
        <dbReference type="Ensembl" id="ENSORLP00000040662.1"/>
    </source>
</evidence>
<reference evidence="6" key="3">
    <citation type="submission" date="2025-09" db="UniProtKB">
        <authorList>
            <consortium name="Ensembl"/>
        </authorList>
    </citation>
    <scope>IDENTIFICATION</scope>
    <source>
        <strain evidence="6">Hd-rR</strain>
    </source>
</reference>
<feature type="region of interest" description="Disordered" evidence="4">
    <location>
        <begin position="38"/>
        <end position="58"/>
    </location>
</feature>
<dbReference type="Gene3D" id="3.30.2410.10">
    <property type="entry name" value="Hect, E3 ligase catalytic domain"/>
    <property type="match status" value="1"/>
</dbReference>
<dbReference type="GO" id="GO:0004842">
    <property type="term" value="F:ubiquitin-protein transferase activity"/>
    <property type="evidence" value="ECO:0007669"/>
    <property type="project" value="InterPro"/>
</dbReference>
<gene>
    <name evidence="6" type="primary">LOC105356421</name>
</gene>
<feature type="domain" description="HECT" evidence="5">
    <location>
        <begin position="700"/>
        <end position="739"/>
    </location>
</feature>
<dbReference type="Ensembl" id="ENSORLT00000046806.1">
    <property type="protein sequence ID" value="ENSORLP00000040662.1"/>
    <property type="gene ID" value="ENSORLG00000025772.1"/>
</dbReference>
<evidence type="ECO:0000256" key="2">
    <source>
        <dbReference type="ARBA" id="ARBA00022786"/>
    </source>
</evidence>
<dbReference type="InterPro" id="IPR000569">
    <property type="entry name" value="HECT_dom"/>
</dbReference>
<protein>
    <recommendedName>
        <fullName evidence="5">HECT domain-containing protein</fullName>
    </recommendedName>
</protein>
<dbReference type="RefSeq" id="XP_020567333.2">
    <property type="nucleotide sequence ID" value="XM_020711674.2"/>
</dbReference>
<dbReference type="SUPFAM" id="SSF56204">
    <property type="entry name" value="Hect, E3 ligase catalytic domain"/>
    <property type="match status" value="1"/>
</dbReference>
<evidence type="ECO:0000256" key="4">
    <source>
        <dbReference type="SAM" id="MobiDB-lite"/>
    </source>
</evidence>
<organism evidence="6 7">
    <name type="scientific">Oryzias latipes</name>
    <name type="common">Japanese rice fish</name>
    <name type="synonym">Japanese killifish</name>
    <dbReference type="NCBI Taxonomy" id="8090"/>
    <lineage>
        <taxon>Eukaryota</taxon>
        <taxon>Metazoa</taxon>
        <taxon>Chordata</taxon>
        <taxon>Craniata</taxon>
        <taxon>Vertebrata</taxon>
        <taxon>Euteleostomi</taxon>
        <taxon>Actinopterygii</taxon>
        <taxon>Neopterygii</taxon>
        <taxon>Teleostei</taxon>
        <taxon>Neoteleostei</taxon>
        <taxon>Acanthomorphata</taxon>
        <taxon>Ovalentaria</taxon>
        <taxon>Atherinomorphae</taxon>
        <taxon>Beloniformes</taxon>
        <taxon>Adrianichthyidae</taxon>
        <taxon>Oryziinae</taxon>
        <taxon>Oryzias</taxon>
    </lineage>
</organism>
<dbReference type="GeneID" id="105356421"/>
<evidence type="ECO:0000256" key="1">
    <source>
        <dbReference type="ARBA" id="ARBA00022679"/>
    </source>
</evidence>
<evidence type="ECO:0000259" key="5">
    <source>
        <dbReference type="PROSITE" id="PS50237"/>
    </source>
</evidence>
<proteinExistence type="predicted"/>
<reference evidence="6" key="2">
    <citation type="submission" date="2025-08" db="UniProtKB">
        <authorList>
            <consortium name="Ensembl"/>
        </authorList>
    </citation>
    <scope>IDENTIFICATION</scope>
    <source>
        <strain evidence="6">Hd-rR</strain>
    </source>
</reference>
<keyword evidence="2 3" id="KW-0833">Ubl conjugation pathway</keyword>